<evidence type="ECO:0000256" key="12">
    <source>
        <dbReference type="HAMAP-Rule" id="MF_01811"/>
    </source>
</evidence>
<keyword evidence="9" id="KW-0564">Palmitate</keyword>
<keyword evidence="11 12" id="KW-0449">Lipoprotein</keyword>
<evidence type="ECO:0000256" key="5">
    <source>
        <dbReference type="ARBA" id="ARBA00022729"/>
    </source>
</evidence>
<dbReference type="CDD" id="cd20070">
    <property type="entry name" value="5TM_YidC_Alb3"/>
    <property type="match status" value="1"/>
</dbReference>
<dbReference type="GO" id="GO:0051205">
    <property type="term" value="P:protein insertion into membrane"/>
    <property type="evidence" value="ECO:0007669"/>
    <property type="project" value="TreeGrafter"/>
</dbReference>
<evidence type="ECO:0000259" key="14">
    <source>
        <dbReference type="Pfam" id="PF02096"/>
    </source>
</evidence>
<dbReference type="PANTHER" id="PTHR12428">
    <property type="entry name" value="OXA1"/>
    <property type="match status" value="1"/>
</dbReference>
<name>A0A1T4Q1X8_9ENTE</name>
<dbReference type="NCBIfam" id="TIGR03592">
    <property type="entry name" value="yidC_oxa1_cterm"/>
    <property type="match status" value="1"/>
</dbReference>
<evidence type="ECO:0000313" key="16">
    <source>
        <dbReference type="Proteomes" id="UP000190328"/>
    </source>
</evidence>
<evidence type="ECO:0000256" key="11">
    <source>
        <dbReference type="ARBA" id="ARBA00023288"/>
    </source>
</evidence>
<feature type="region of interest" description="Disordered" evidence="13">
    <location>
        <begin position="250"/>
        <end position="274"/>
    </location>
</feature>
<comment type="subcellular location">
    <subcellularLocation>
        <location evidence="1 12">Cell membrane</location>
        <topology evidence="1 12">Multi-pass membrane protein</topology>
    </subcellularLocation>
</comment>
<dbReference type="PRINTS" id="PR00701">
    <property type="entry name" value="60KDINNERMP"/>
</dbReference>
<dbReference type="AlphaFoldDB" id="A0A1T4Q1X8"/>
<comment type="caution">
    <text evidence="12">Lacks conserved residue(s) required for the propagation of feature annotation.</text>
</comment>
<dbReference type="InterPro" id="IPR001708">
    <property type="entry name" value="YidC/ALB3/OXA1/COX18"/>
</dbReference>
<dbReference type="GO" id="GO:0032977">
    <property type="term" value="F:membrane insertase activity"/>
    <property type="evidence" value="ECO:0007669"/>
    <property type="project" value="InterPro"/>
</dbReference>
<evidence type="ECO:0000256" key="10">
    <source>
        <dbReference type="ARBA" id="ARBA00023186"/>
    </source>
</evidence>
<feature type="transmembrane region" description="Helical" evidence="12">
    <location>
        <begin position="58"/>
        <end position="77"/>
    </location>
</feature>
<keyword evidence="2 12" id="KW-0813">Transport</keyword>
<keyword evidence="16" id="KW-1185">Reference proteome</keyword>
<dbReference type="RefSeq" id="WP_078807947.1">
    <property type="nucleotide sequence ID" value="NZ_FUXI01000025.1"/>
</dbReference>
<evidence type="ECO:0000256" key="2">
    <source>
        <dbReference type="ARBA" id="ARBA00022448"/>
    </source>
</evidence>
<dbReference type="Pfam" id="PF02096">
    <property type="entry name" value="60KD_IMP"/>
    <property type="match status" value="1"/>
</dbReference>
<dbReference type="GO" id="GO:0015031">
    <property type="term" value="P:protein transport"/>
    <property type="evidence" value="ECO:0007669"/>
    <property type="project" value="UniProtKB-KW"/>
</dbReference>
<evidence type="ECO:0000256" key="7">
    <source>
        <dbReference type="ARBA" id="ARBA00022989"/>
    </source>
</evidence>
<dbReference type="OrthoDB" id="9780552at2"/>
<organism evidence="15 16">
    <name type="scientific">Pilibacter termitis</name>
    <dbReference type="NCBI Taxonomy" id="263852"/>
    <lineage>
        <taxon>Bacteria</taxon>
        <taxon>Bacillati</taxon>
        <taxon>Bacillota</taxon>
        <taxon>Bacilli</taxon>
        <taxon>Lactobacillales</taxon>
        <taxon>Enterococcaceae</taxon>
        <taxon>Pilibacter</taxon>
    </lineage>
</organism>
<comment type="similarity">
    <text evidence="12">Belongs to the OXA1/ALB3/YidC family. Type 2 subfamily.</text>
</comment>
<dbReference type="PANTHER" id="PTHR12428:SF65">
    <property type="entry name" value="CYTOCHROME C OXIDASE ASSEMBLY PROTEIN COX18, MITOCHONDRIAL"/>
    <property type="match status" value="1"/>
</dbReference>
<keyword evidence="3 12" id="KW-1003">Cell membrane</keyword>
<protein>
    <recommendedName>
        <fullName evidence="12">Membrane protein insertase YidC</fullName>
    </recommendedName>
    <alternativeName>
        <fullName evidence="12">Foldase YidC</fullName>
    </alternativeName>
    <alternativeName>
        <fullName evidence="12">Membrane integrase YidC</fullName>
    </alternativeName>
    <alternativeName>
        <fullName evidence="12">Membrane protein YidC</fullName>
    </alternativeName>
</protein>
<comment type="function">
    <text evidence="12">Required for the insertion and/or proper folding and/or complex formation of integral membrane proteins into the membrane. Involved in integration of membrane proteins that insert both dependently and independently of the Sec translocase complex, as well as at least some lipoproteins.</text>
</comment>
<feature type="transmembrane region" description="Helical" evidence="12">
    <location>
        <begin position="201"/>
        <end position="225"/>
    </location>
</feature>
<evidence type="ECO:0000256" key="6">
    <source>
        <dbReference type="ARBA" id="ARBA00022927"/>
    </source>
</evidence>
<reference evidence="15 16" key="1">
    <citation type="submission" date="2017-02" db="EMBL/GenBank/DDBJ databases">
        <authorList>
            <person name="Peterson S.W."/>
        </authorList>
    </citation>
    <scope>NUCLEOTIDE SEQUENCE [LARGE SCALE GENOMIC DNA]</scope>
    <source>
        <strain evidence="15 16">ATCC BAA-1030</strain>
    </source>
</reference>
<dbReference type="InterPro" id="IPR028055">
    <property type="entry name" value="YidC/Oxa/ALB_C"/>
</dbReference>
<keyword evidence="4 12" id="KW-0812">Transmembrane</keyword>
<evidence type="ECO:0000256" key="9">
    <source>
        <dbReference type="ARBA" id="ARBA00023139"/>
    </source>
</evidence>
<proteinExistence type="inferred from homology"/>
<keyword evidence="5 12" id="KW-0732">Signal</keyword>
<dbReference type="HAMAP" id="MF_01811">
    <property type="entry name" value="YidC_type2"/>
    <property type="match status" value="1"/>
</dbReference>
<dbReference type="GO" id="GO:0005886">
    <property type="term" value="C:plasma membrane"/>
    <property type="evidence" value="ECO:0007669"/>
    <property type="project" value="UniProtKB-SubCell"/>
</dbReference>
<evidence type="ECO:0000313" key="15">
    <source>
        <dbReference type="EMBL" id="SJZ97815.1"/>
    </source>
</evidence>
<sequence length="274" mass="31084">MFKKRLKQLSVSLGAIFLLLTLSGCGTSTITENSSGGWDKFVWIFGSIIKALSLGENVGVGIILFTIVIRIILLPLMHFQTKSMRKTQELQPEVKKLQAQFPGKDPESRRQLNEATQRLYAENNVNPYIGCLPLLVQMPVLMALYQAISRIEELHQGHFLWLNLAEKDPFLILPILAALFTLASSWLSMKASADQNGMTKTMTYLMPAMIFFFALSVASGISLYWTVSNAFQVIQTLMLNNPFKIQKEREEKERAEREKEKAKRKALKKALKKK</sequence>
<keyword evidence="10 12" id="KW-0143">Chaperone</keyword>
<keyword evidence="6 12" id="KW-0653">Protein transport</keyword>
<dbReference type="InterPro" id="IPR023060">
    <property type="entry name" value="YidC/YidC1/YidC2_Firmicutes"/>
</dbReference>
<feature type="domain" description="Membrane insertase YidC/Oxa/ALB C-terminal" evidence="14">
    <location>
        <begin position="59"/>
        <end position="240"/>
    </location>
</feature>
<dbReference type="EMBL" id="FUXI01000025">
    <property type="protein sequence ID" value="SJZ97815.1"/>
    <property type="molecule type" value="Genomic_DNA"/>
</dbReference>
<evidence type="ECO:0000256" key="3">
    <source>
        <dbReference type="ARBA" id="ARBA00022475"/>
    </source>
</evidence>
<dbReference type="InterPro" id="IPR047196">
    <property type="entry name" value="YidC_ALB_C"/>
</dbReference>
<evidence type="ECO:0000256" key="8">
    <source>
        <dbReference type="ARBA" id="ARBA00023136"/>
    </source>
</evidence>
<keyword evidence="8 12" id="KW-0472">Membrane</keyword>
<feature type="transmembrane region" description="Helical" evidence="12">
    <location>
        <begin position="169"/>
        <end position="189"/>
    </location>
</feature>
<dbReference type="STRING" id="263852.SAMN02745116_02030"/>
<gene>
    <name evidence="12" type="primary">yidC</name>
    <name evidence="15" type="ORF">SAMN02745116_02030</name>
</gene>
<keyword evidence="7 12" id="KW-1133">Transmembrane helix</keyword>
<evidence type="ECO:0000256" key="13">
    <source>
        <dbReference type="SAM" id="MobiDB-lite"/>
    </source>
</evidence>
<evidence type="ECO:0000256" key="1">
    <source>
        <dbReference type="ARBA" id="ARBA00004651"/>
    </source>
</evidence>
<evidence type="ECO:0000256" key="4">
    <source>
        <dbReference type="ARBA" id="ARBA00022692"/>
    </source>
</evidence>
<dbReference type="Proteomes" id="UP000190328">
    <property type="component" value="Unassembled WGS sequence"/>
</dbReference>
<accession>A0A1T4Q1X8</accession>
<feature type="compositionally biased region" description="Basic and acidic residues" evidence="13">
    <location>
        <begin position="250"/>
        <end position="261"/>
    </location>
</feature>
<feature type="compositionally biased region" description="Basic residues" evidence="13">
    <location>
        <begin position="262"/>
        <end position="274"/>
    </location>
</feature>
<dbReference type="PROSITE" id="PS51257">
    <property type="entry name" value="PROKAR_LIPOPROTEIN"/>
    <property type="match status" value="1"/>
</dbReference>